<dbReference type="AlphaFoldDB" id="A0A0V1H031"/>
<dbReference type="EMBL" id="JYDP01000188">
    <property type="protein sequence ID" value="KRZ03603.1"/>
    <property type="molecule type" value="Genomic_DNA"/>
</dbReference>
<sequence length="83" mass="9347">MMKKFFKLPSGKIKENQQACFIQLLIEHCTQLTSCTVCTLYVTCRGGVCVRLPNLPTALCPKPTSNAEYSIMHCTKNGIQFFK</sequence>
<evidence type="ECO:0000313" key="1">
    <source>
        <dbReference type="EMBL" id="KRZ03603.1"/>
    </source>
</evidence>
<dbReference type="Proteomes" id="UP000055024">
    <property type="component" value="Unassembled WGS sequence"/>
</dbReference>
<accession>A0A0V1H031</accession>
<gene>
    <name evidence="1" type="ORF">T11_2371</name>
</gene>
<organism evidence="1 2">
    <name type="scientific">Trichinella zimbabwensis</name>
    <dbReference type="NCBI Taxonomy" id="268475"/>
    <lineage>
        <taxon>Eukaryota</taxon>
        <taxon>Metazoa</taxon>
        <taxon>Ecdysozoa</taxon>
        <taxon>Nematoda</taxon>
        <taxon>Enoplea</taxon>
        <taxon>Dorylaimia</taxon>
        <taxon>Trichinellida</taxon>
        <taxon>Trichinellidae</taxon>
        <taxon>Trichinella</taxon>
    </lineage>
</organism>
<reference evidence="1 2" key="1">
    <citation type="submission" date="2015-01" db="EMBL/GenBank/DDBJ databases">
        <title>Evolution of Trichinella species and genotypes.</title>
        <authorList>
            <person name="Korhonen P.K."/>
            <person name="Edoardo P."/>
            <person name="Giuseppe L.R."/>
            <person name="Gasser R.B."/>
        </authorList>
    </citation>
    <scope>NUCLEOTIDE SEQUENCE [LARGE SCALE GENOMIC DNA]</scope>
    <source>
        <strain evidence="1">ISS1029</strain>
    </source>
</reference>
<keyword evidence="2" id="KW-1185">Reference proteome</keyword>
<proteinExistence type="predicted"/>
<name>A0A0V1H031_9BILA</name>
<evidence type="ECO:0000313" key="2">
    <source>
        <dbReference type="Proteomes" id="UP000055024"/>
    </source>
</evidence>
<protein>
    <submittedName>
        <fullName evidence="1">Uncharacterized protein</fullName>
    </submittedName>
</protein>
<comment type="caution">
    <text evidence="1">The sequence shown here is derived from an EMBL/GenBank/DDBJ whole genome shotgun (WGS) entry which is preliminary data.</text>
</comment>